<dbReference type="PANTHER" id="PTHR23150:SF19">
    <property type="entry name" value="FORMYLGLYCINE-GENERATING ENZYME"/>
    <property type="match status" value="1"/>
</dbReference>
<proteinExistence type="inferred from homology"/>
<evidence type="ECO:0000313" key="4">
    <source>
        <dbReference type="EMBL" id="KNC28750.1"/>
    </source>
</evidence>
<dbReference type="InterPro" id="IPR005532">
    <property type="entry name" value="SUMF_dom"/>
</dbReference>
<organism evidence="4 5">
    <name type="scientific">Lucilia cuprina</name>
    <name type="common">Green bottle fly</name>
    <name type="synonym">Australian sheep blowfly</name>
    <dbReference type="NCBI Taxonomy" id="7375"/>
    <lineage>
        <taxon>Eukaryota</taxon>
        <taxon>Metazoa</taxon>
        <taxon>Ecdysozoa</taxon>
        <taxon>Arthropoda</taxon>
        <taxon>Hexapoda</taxon>
        <taxon>Insecta</taxon>
        <taxon>Pterygota</taxon>
        <taxon>Neoptera</taxon>
        <taxon>Endopterygota</taxon>
        <taxon>Diptera</taxon>
        <taxon>Brachycera</taxon>
        <taxon>Muscomorpha</taxon>
        <taxon>Oestroidea</taxon>
        <taxon>Calliphoridae</taxon>
        <taxon>Luciliinae</taxon>
        <taxon>Lucilia</taxon>
    </lineage>
</organism>
<sequence>MFIIKFIIVQSLLVVPVFLDCGCNKLDREESQTEEQKTEHVNSVFKQNVEVNKVEANNDDESLKVCQRQAKNNNKHYRDYYPEPSYDDMSLIPGGKYLVGTDEPHFKEDHESPERLVTIKDFYMDKYEVSNDKFKEFVKATKYVTEAEKFGDSFLFKTLLSSQDQEKLKDFRVASAPWWFKVQGVSWNHPNGPDSNLKGLEKHPVVHVSWNDAVAYCKWANKRLPTEAEWEVACRGGKKRKLFPWGNKLMPQDKHWLNIWQGEFPDNNTKEDGYVTTCPVNKFSQNVFQLHNIVGNVWEWTQDLWIEGDTSPNPSRVKKGGSYLCHKTYCYRYRCAARSQNTADSSAGNLGFRCAKNME</sequence>
<dbReference type="InterPro" id="IPR051043">
    <property type="entry name" value="Sulfatase_Mod_Factor_Kinase"/>
</dbReference>
<dbReference type="Pfam" id="PF03781">
    <property type="entry name" value="FGE-sulfatase"/>
    <property type="match status" value="1"/>
</dbReference>
<dbReference type="GO" id="GO:0120147">
    <property type="term" value="F:formylglycine-generating oxidase activity"/>
    <property type="evidence" value="ECO:0007669"/>
    <property type="project" value="TreeGrafter"/>
</dbReference>
<keyword evidence="2" id="KW-0732">Signal</keyword>
<dbReference type="InterPro" id="IPR016187">
    <property type="entry name" value="CTDL_fold"/>
</dbReference>
<name>A0A0L0C917_LUCCU</name>
<feature type="chain" id="PRO_5005535728" description="Sulfatase-modifying factor enzyme-like domain-containing protein" evidence="2">
    <location>
        <begin position="20"/>
        <end position="359"/>
    </location>
</feature>
<dbReference type="AlphaFoldDB" id="A0A0L0C917"/>
<keyword evidence="5" id="KW-1185">Reference proteome</keyword>
<accession>A0A0L0C917</accession>
<dbReference type="PANTHER" id="PTHR23150">
    <property type="entry name" value="SULFATASE MODIFYING FACTOR 1, 2"/>
    <property type="match status" value="1"/>
</dbReference>
<protein>
    <recommendedName>
        <fullName evidence="3">Sulfatase-modifying factor enzyme-like domain-containing protein</fullName>
    </recommendedName>
</protein>
<dbReference type="SUPFAM" id="SSF56436">
    <property type="entry name" value="C-type lectin-like"/>
    <property type="match status" value="1"/>
</dbReference>
<feature type="domain" description="Sulfatase-modifying factor enzyme-like" evidence="3">
    <location>
        <begin position="86"/>
        <end position="356"/>
    </location>
</feature>
<evidence type="ECO:0000259" key="3">
    <source>
        <dbReference type="Pfam" id="PF03781"/>
    </source>
</evidence>
<dbReference type="InterPro" id="IPR042095">
    <property type="entry name" value="SUMF_sf"/>
</dbReference>
<evidence type="ECO:0000256" key="2">
    <source>
        <dbReference type="SAM" id="SignalP"/>
    </source>
</evidence>
<dbReference type="Gene3D" id="3.90.1580.10">
    <property type="entry name" value="paralog of FGE (formylglycine-generating enzyme)"/>
    <property type="match status" value="1"/>
</dbReference>
<reference evidence="4 5" key="1">
    <citation type="journal article" date="2015" name="Nat. Commun.">
        <title>Lucilia cuprina genome unlocks parasitic fly biology to underpin future interventions.</title>
        <authorList>
            <person name="Anstead C.A."/>
            <person name="Korhonen P.K."/>
            <person name="Young N.D."/>
            <person name="Hall R.S."/>
            <person name="Jex A.R."/>
            <person name="Murali S.C."/>
            <person name="Hughes D.S."/>
            <person name="Lee S.F."/>
            <person name="Perry T."/>
            <person name="Stroehlein A.J."/>
            <person name="Ansell B.R."/>
            <person name="Breugelmans B."/>
            <person name="Hofmann A."/>
            <person name="Qu J."/>
            <person name="Dugan S."/>
            <person name="Lee S.L."/>
            <person name="Chao H."/>
            <person name="Dinh H."/>
            <person name="Han Y."/>
            <person name="Doddapaneni H.V."/>
            <person name="Worley K.C."/>
            <person name="Muzny D.M."/>
            <person name="Ioannidis P."/>
            <person name="Waterhouse R.M."/>
            <person name="Zdobnov E.M."/>
            <person name="James P.J."/>
            <person name="Bagnall N.H."/>
            <person name="Kotze A.C."/>
            <person name="Gibbs R.A."/>
            <person name="Richards S."/>
            <person name="Batterham P."/>
            <person name="Gasser R.B."/>
        </authorList>
    </citation>
    <scope>NUCLEOTIDE SEQUENCE [LARGE SCALE GENOMIC DNA]</scope>
    <source>
        <strain evidence="4 5">LS</strain>
        <tissue evidence="4">Full body</tissue>
    </source>
</reference>
<evidence type="ECO:0000256" key="1">
    <source>
        <dbReference type="ARBA" id="ARBA00005310"/>
    </source>
</evidence>
<dbReference type="STRING" id="7375.A0A0L0C917"/>
<dbReference type="GO" id="GO:0005783">
    <property type="term" value="C:endoplasmic reticulum"/>
    <property type="evidence" value="ECO:0007669"/>
    <property type="project" value="TreeGrafter"/>
</dbReference>
<dbReference type="OrthoDB" id="659at2759"/>
<dbReference type="EMBL" id="JRES01000752">
    <property type="protein sequence ID" value="KNC28750.1"/>
    <property type="molecule type" value="Genomic_DNA"/>
</dbReference>
<gene>
    <name evidence="4" type="ORF">FF38_05042</name>
</gene>
<dbReference type="Proteomes" id="UP000037069">
    <property type="component" value="Unassembled WGS sequence"/>
</dbReference>
<evidence type="ECO:0000313" key="5">
    <source>
        <dbReference type="Proteomes" id="UP000037069"/>
    </source>
</evidence>
<dbReference type="OMA" id="RQNVYDL"/>
<comment type="caution">
    <text evidence="4">The sequence shown here is derived from an EMBL/GenBank/DDBJ whole genome shotgun (WGS) entry which is preliminary data.</text>
</comment>
<comment type="similarity">
    <text evidence="1">Belongs to the sulfatase-modifying factor family.</text>
</comment>
<feature type="signal peptide" evidence="2">
    <location>
        <begin position="1"/>
        <end position="19"/>
    </location>
</feature>